<dbReference type="EMBL" id="LSSN01001279">
    <property type="protein sequence ID" value="OMJ20288.1"/>
    <property type="molecule type" value="Genomic_DNA"/>
</dbReference>
<protein>
    <recommendedName>
        <fullName evidence="3">beta-N-acetylhexosaminidase</fullName>
        <ecNumber evidence="3">3.2.1.52</ecNumber>
    </recommendedName>
</protein>
<dbReference type="InterPro" id="IPR036962">
    <property type="entry name" value="Glyco_hydro_3_N_sf"/>
</dbReference>
<name>A0A1R1Y069_9FUNG</name>
<evidence type="ECO:0000256" key="6">
    <source>
        <dbReference type="SAM" id="SignalP"/>
    </source>
</evidence>
<dbReference type="AlphaFoldDB" id="A0A1R1Y069"/>
<evidence type="ECO:0000313" key="9">
    <source>
        <dbReference type="Proteomes" id="UP000187283"/>
    </source>
</evidence>
<dbReference type="GO" id="GO:0005975">
    <property type="term" value="P:carbohydrate metabolic process"/>
    <property type="evidence" value="ECO:0007669"/>
    <property type="project" value="InterPro"/>
</dbReference>
<evidence type="ECO:0000313" key="8">
    <source>
        <dbReference type="EMBL" id="OMJ20288.1"/>
    </source>
</evidence>
<comment type="similarity">
    <text evidence="2">Belongs to the glycosyl hydrolase 3 family.</text>
</comment>
<dbReference type="STRING" id="133412.A0A1R1Y069"/>
<dbReference type="InterPro" id="IPR019800">
    <property type="entry name" value="Glyco_hydro_3_AS"/>
</dbReference>
<keyword evidence="6" id="KW-0732">Signal</keyword>
<feature type="signal peptide" evidence="6">
    <location>
        <begin position="1"/>
        <end position="19"/>
    </location>
</feature>
<evidence type="ECO:0000256" key="5">
    <source>
        <dbReference type="ARBA" id="ARBA00023295"/>
    </source>
</evidence>
<feature type="chain" id="PRO_5013204025" description="beta-N-acetylhexosaminidase" evidence="6">
    <location>
        <begin position="20"/>
        <end position="636"/>
    </location>
</feature>
<comment type="caution">
    <text evidence="8">The sequence shown here is derived from an EMBL/GenBank/DDBJ whole genome shotgun (WGS) entry which is preliminary data.</text>
</comment>
<proteinExistence type="inferred from homology"/>
<accession>A0A1R1Y069</accession>
<dbReference type="InterPro" id="IPR050226">
    <property type="entry name" value="NagZ_Beta-hexosaminidase"/>
</dbReference>
<dbReference type="EC" id="3.2.1.52" evidence="3"/>
<evidence type="ECO:0000256" key="1">
    <source>
        <dbReference type="ARBA" id="ARBA00001231"/>
    </source>
</evidence>
<dbReference type="GO" id="GO:0004563">
    <property type="term" value="F:beta-N-acetylhexosaminidase activity"/>
    <property type="evidence" value="ECO:0007669"/>
    <property type="project" value="UniProtKB-EC"/>
</dbReference>
<evidence type="ECO:0000256" key="2">
    <source>
        <dbReference type="ARBA" id="ARBA00005336"/>
    </source>
</evidence>
<dbReference type="Gene3D" id="3.20.20.300">
    <property type="entry name" value="Glycoside hydrolase, family 3, N-terminal domain"/>
    <property type="match status" value="1"/>
</dbReference>
<evidence type="ECO:0000256" key="3">
    <source>
        <dbReference type="ARBA" id="ARBA00012663"/>
    </source>
</evidence>
<feature type="domain" description="Glycoside hydrolase family 3 N-terminal" evidence="7">
    <location>
        <begin position="44"/>
        <end position="397"/>
    </location>
</feature>
<keyword evidence="4" id="KW-0378">Hydrolase</keyword>
<comment type="catalytic activity">
    <reaction evidence="1">
        <text>Hydrolysis of terminal non-reducing N-acetyl-D-hexosamine residues in N-acetyl-beta-D-hexosaminides.</text>
        <dbReference type="EC" id="3.2.1.52"/>
    </reaction>
</comment>
<dbReference type="Proteomes" id="UP000187283">
    <property type="component" value="Unassembled WGS sequence"/>
</dbReference>
<dbReference type="InterPro" id="IPR036881">
    <property type="entry name" value="Glyco_hydro_3_C_sf"/>
</dbReference>
<dbReference type="PANTHER" id="PTHR30480:SF13">
    <property type="entry name" value="BETA-HEXOSAMINIDASE"/>
    <property type="match status" value="1"/>
</dbReference>
<gene>
    <name evidence="8" type="ORF">AYI70_g4205</name>
</gene>
<dbReference type="GO" id="GO:0009254">
    <property type="term" value="P:peptidoglycan turnover"/>
    <property type="evidence" value="ECO:0007669"/>
    <property type="project" value="TreeGrafter"/>
</dbReference>
<evidence type="ECO:0000259" key="7">
    <source>
        <dbReference type="Pfam" id="PF00933"/>
    </source>
</evidence>
<dbReference type="InterPro" id="IPR001764">
    <property type="entry name" value="Glyco_hydro_3_N"/>
</dbReference>
<dbReference type="SUPFAM" id="SSF52279">
    <property type="entry name" value="Beta-D-glucan exohydrolase, C-terminal domain"/>
    <property type="match status" value="1"/>
</dbReference>
<dbReference type="InterPro" id="IPR017853">
    <property type="entry name" value="GH"/>
</dbReference>
<dbReference type="PANTHER" id="PTHR30480">
    <property type="entry name" value="BETA-HEXOSAMINIDASE-RELATED"/>
    <property type="match status" value="1"/>
</dbReference>
<reference evidence="8 9" key="1">
    <citation type="submission" date="2017-01" db="EMBL/GenBank/DDBJ databases">
        <authorList>
            <person name="Mah S.A."/>
            <person name="Swanson W.J."/>
            <person name="Moy G.W."/>
            <person name="Vacquier V.D."/>
        </authorList>
    </citation>
    <scope>NUCLEOTIDE SEQUENCE [LARGE SCALE GENOMIC DNA]</scope>
    <source>
        <strain evidence="8 9">GSMNP</strain>
    </source>
</reference>
<keyword evidence="9" id="KW-1185">Reference proteome</keyword>
<dbReference type="Gene3D" id="3.40.50.1700">
    <property type="entry name" value="Glycoside hydrolase family 3 C-terminal domain"/>
    <property type="match status" value="1"/>
</dbReference>
<sequence length="636" mass="69762">MKLSAIFSVSVGLVALVSAADYTKKSYDNCVKCGSIACIVSKMTLEEKITQKMMPDLRFWKVGDCNATQAPVTTLFPELQDIHAQYKFGGVILFAENVPLANQTTRLTRQLQDANRKGNKIPLLISVDQEGGIVTRLGRGTMFPGNMAMAATGNSDYTYQVAQDIAEEVGAVGFNVNFGPVADVNLNPNNPVIGVRSFSSNVDVVIEHANKYYQGIKSKNVISCAKHFPGHGDTDVDSHFGLPLVDKPLDVINKVELAPFRSLVSNGIDMIMTAHIQYPAIDNSTIPSLVDGSPIVVPSSLSRKIITDLLKKQMNFGGVVITDAMNMDALLKYVGFEESLSLAFRAGTDIACMPTIVRCYQERAFYDNLIARIKKDVKDGLITMEEIDESVTRILKLKKKYGLLKYDDSDINEKVSISESLVNNPVNKALEKKVAEDAITLLRNDPTYGIPFKPAPTEKVLFLTTDNTQNAAVDRYIREIGVNAIISTANYNSAVYNSTWEPLIDNADYIVLHSLVTKNTPAIDGGDVFVEDKSPNTWAFTFPQNVLKRALDKKKKMAVVSLRNPYDAANFETAPAVLCAYGFKGILNDVYGQPNIPAAISTIFGKSSPKGKLSVDIFSIFNNQTVLYPFGFGITY</sequence>
<organism evidence="8 9">
    <name type="scientific">Smittium culicis</name>
    <dbReference type="NCBI Taxonomy" id="133412"/>
    <lineage>
        <taxon>Eukaryota</taxon>
        <taxon>Fungi</taxon>
        <taxon>Fungi incertae sedis</taxon>
        <taxon>Zoopagomycota</taxon>
        <taxon>Kickxellomycotina</taxon>
        <taxon>Harpellomycetes</taxon>
        <taxon>Harpellales</taxon>
        <taxon>Legeriomycetaceae</taxon>
        <taxon>Smittium</taxon>
    </lineage>
</organism>
<dbReference type="SUPFAM" id="SSF51445">
    <property type="entry name" value="(Trans)glycosidases"/>
    <property type="match status" value="1"/>
</dbReference>
<dbReference type="Pfam" id="PF00933">
    <property type="entry name" value="Glyco_hydro_3"/>
    <property type="match status" value="1"/>
</dbReference>
<evidence type="ECO:0000256" key="4">
    <source>
        <dbReference type="ARBA" id="ARBA00022801"/>
    </source>
</evidence>
<dbReference type="PROSITE" id="PS00775">
    <property type="entry name" value="GLYCOSYL_HYDROL_F3"/>
    <property type="match status" value="1"/>
</dbReference>
<keyword evidence="5" id="KW-0326">Glycosidase</keyword>
<dbReference type="OrthoDB" id="416222at2759"/>